<dbReference type="SMART" id="SM00388">
    <property type="entry name" value="HisKA"/>
    <property type="match status" value="1"/>
</dbReference>
<evidence type="ECO:0000256" key="5">
    <source>
        <dbReference type="ARBA" id="ARBA00022553"/>
    </source>
</evidence>
<dbReference type="PRINTS" id="PR00344">
    <property type="entry name" value="BCTRLSENSOR"/>
</dbReference>
<evidence type="ECO:0000313" key="14">
    <source>
        <dbReference type="EMBL" id="MXN65983.1"/>
    </source>
</evidence>
<dbReference type="GO" id="GO:0005886">
    <property type="term" value="C:plasma membrane"/>
    <property type="evidence" value="ECO:0007669"/>
    <property type="project" value="UniProtKB-SubCell"/>
</dbReference>
<evidence type="ECO:0000256" key="10">
    <source>
        <dbReference type="ARBA" id="ARBA00023012"/>
    </source>
</evidence>
<feature type="transmembrane region" description="Helical" evidence="12">
    <location>
        <begin position="26"/>
        <end position="46"/>
    </location>
</feature>
<comment type="subcellular location">
    <subcellularLocation>
        <location evidence="2">Cell membrane</location>
    </subcellularLocation>
</comment>
<dbReference type="InterPro" id="IPR036890">
    <property type="entry name" value="HATPase_C_sf"/>
</dbReference>
<comment type="caution">
    <text evidence="14">The sequence shown here is derived from an EMBL/GenBank/DDBJ whole genome shotgun (WGS) entry which is preliminary data.</text>
</comment>
<dbReference type="Gene3D" id="3.30.565.10">
    <property type="entry name" value="Histidine kinase-like ATPase, C-terminal domain"/>
    <property type="match status" value="1"/>
</dbReference>
<dbReference type="GO" id="GO:0004721">
    <property type="term" value="F:phosphoprotein phosphatase activity"/>
    <property type="evidence" value="ECO:0007669"/>
    <property type="project" value="TreeGrafter"/>
</dbReference>
<keyword evidence="11 12" id="KW-0472">Membrane</keyword>
<dbReference type="InterPro" id="IPR003661">
    <property type="entry name" value="HisK_dim/P_dom"/>
</dbReference>
<dbReference type="PANTHER" id="PTHR45453">
    <property type="entry name" value="PHOSPHATE REGULON SENSOR PROTEIN PHOR"/>
    <property type="match status" value="1"/>
</dbReference>
<dbReference type="InterPro" id="IPR036097">
    <property type="entry name" value="HisK_dim/P_sf"/>
</dbReference>
<keyword evidence="12" id="KW-1133">Transmembrane helix</keyword>
<dbReference type="GO" id="GO:0016036">
    <property type="term" value="P:cellular response to phosphate starvation"/>
    <property type="evidence" value="ECO:0007669"/>
    <property type="project" value="TreeGrafter"/>
</dbReference>
<evidence type="ECO:0000256" key="11">
    <source>
        <dbReference type="ARBA" id="ARBA00023136"/>
    </source>
</evidence>
<evidence type="ECO:0000313" key="15">
    <source>
        <dbReference type="Proteomes" id="UP000433101"/>
    </source>
</evidence>
<keyword evidence="6" id="KW-0808">Transferase</keyword>
<dbReference type="Pfam" id="PF00512">
    <property type="entry name" value="HisKA"/>
    <property type="match status" value="1"/>
</dbReference>
<protein>
    <recommendedName>
        <fullName evidence="3">histidine kinase</fullName>
        <ecNumber evidence="3">2.7.13.3</ecNumber>
    </recommendedName>
</protein>
<dbReference type="InterPro" id="IPR000014">
    <property type="entry name" value="PAS"/>
</dbReference>
<evidence type="ECO:0000256" key="7">
    <source>
        <dbReference type="ARBA" id="ARBA00022741"/>
    </source>
</evidence>
<keyword evidence="8 14" id="KW-0418">Kinase</keyword>
<gene>
    <name evidence="14" type="ORF">GR183_13805</name>
</gene>
<evidence type="ECO:0000256" key="4">
    <source>
        <dbReference type="ARBA" id="ARBA00022475"/>
    </source>
</evidence>
<dbReference type="SMART" id="SM00387">
    <property type="entry name" value="HATPase_c"/>
    <property type="match status" value="1"/>
</dbReference>
<feature type="domain" description="Histidine kinase" evidence="13">
    <location>
        <begin position="216"/>
        <end position="439"/>
    </location>
</feature>
<dbReference type="PROSITE" id="PS50109">
    <property type="entry name" value="HIS_KIN"/>
    <property type="match status" value="1"/>
</dbReference>
<dbReference type="InterPro" id="IPR003594">
    <property type="entry name" value="HATPase_dom"/>
</dbReference>
<dbReference type="InterPro" id="IPR035965">
    <property type="entry name" value="PAS-like_dom_sf"/>
</dbReference>
<dbReference type="FunFam" id="3.30.565.10:FF:000006">
    <property type="entry name" value="Sensor histidine kinase WalK"/>
    <property type="match status" value="1"/>
</dbReference>
<dbReference type="CDD" id="cd00082">
    <property type="entry name" value="HisKA"/>
    <property type="match status" value="1"/>
</dbReference>
<evidence type="ECO:0000259" key="13">
    <source>
        <dbReference type="PROSITE" id="PS50109"/>
    </source>
</evidence>
<feature type="transmembrane region" description="Helical" evidence="12">
    <location>
        <begin position="52"/>
        <end position="69"/>
    </location>
</feature>
<evidence type="ECO:0000256" key="2">
    <source>
        <dbReference type="ARBA" id="ARBA00004236"/>
    </source>
</evidence>
<keyword evidence="5" id="KW-0597">Phosphoprotein</keyword>
<dbReference type="Pfam" id="PF13188">
    <property type="entry name" value="PAS_8"/>
    <property type="match status" value="1"/>
</dbReference>
<dbReference type="InterPro" id="IPR004358">
    <property type="entry name" value="Sig_transdc_His_kin-like_C"/>
</dbReference>
<evidence type="ECO:0000256" key="6">
    <source>
        <dbReference type="ARBA" id="ARBA00022679"/>
    </source>
</evidence>
<evidence type="ECO:0000256" key="3">
    <source>
        <dbReference type="ARBA" id="ARBA00012438"/>
    </source>
</evidence>
<dbReference type="SUPFAM" id="SSF47384">
    <property type="entry name" value="Homodimeric domain of signal transducing histidine kinase"/>
    <property type="match status" value="1"/>
</dbReference>
<dbReference type="RefSeq" id="WP_160776218.1">
    <property type="nucleotide sequence ID" value="NZ_WUMV01000006.1"/>
</dbReference>
<keyword evidence="9" id="KW-0067">ATP-binding</keyword>
<evidence type="ECO:0000256" key="8">
    <source>
        <dbReference type="ARBA" id="ARBA00022777"/>
    </source>
</evidence>
<organism evidence="14 15">
    <name type="scientific">Stappia sediminis</name>
    <dbReference type="NCBI Taxonomy" id="2692190"/>
    <lineage>
        <taxon>Bacteria</taxon>
        <taxon>Pseudomonadati</taxon>
        <taxon>Pseudomonadota</taxon>
        <taxon>Alphaproteobacteria</taxon>
        <taxon>Hyphomicrobiales</taxon>
        <taxon>Stappiaceae</taxon>
        <taxon>Stappia</taxon>
    </lineage>
</organism>
<accession>A0A7X3S8M6</accession>
<keyword evidence="7" id="KW-0547">Nucleotide-binding</keyword>
<keyword evidence="4" id="KW-1003">Cell membrane</keyword>
<sequence>MTEEAHTTGAKGRYGRKFGIRLWQRFMHVRWTLIATGVLCIAAVAAFEVPPWAAVAAFAAVLFAAVLGGRKDLRLAKNAVPGDGEANNWPDTGMKMVVDALPDPCFLVDRRGITRYANPAARDRFGTVRPGDPLSFSLRSPAMLEAFDRVSSGGGTERIEWSEKARTELWMEAYIAPVQASASEKFRKGSRFILVTVRDLTEQRRLERMRADFVANASHELRTPLASLTGFIETLQGPAREDPDARDRFLSIMLEQAGRMKRLIDDLLSLSRIELKAHVQPDTLVDLKDVIEHNLEALKPLADELEVALEVDLPAGEILVRGDKDELTEVFENLCENALKYGASGKRLDIAAAAGTGPRGAEWWEISIRDYGPGIEAEHLPRLTERFYRVDVATSREMKGTGLGLAIVKHILTRHRARLEIESTFGEGACFTVKIPRADRQMTDVKDEKLHKINN</sequence>
<keyword evidence="15" id="KW-1185">Reference proteome</keyword>
<dbReference type="InterPro" id="IPR005467">
    <property type="entry name" value="His_kinase_dom"/>
</dbReference>
<dbReference type="EC" id="2.7.13.3" evidence="3"/>
<dbReference type="FunFam" id="1.10.287.130:FF:000008">
    <property type="entry name" value="Two-component sensor histidine kinase"/>
    <property type="match status" value="1"/>
</dbReference>
<reference evidence="14 15" key="1">
    <citation type="submission" date="2019-12" db="EMBL/GenBank/DDBJ databases">
        <authorList>
            <person name="Li M."/>
        </authorList>
    </citation>
    <scope>NUCLEOTIDE SEQUENCE [LARGE SCALE GENOMIC DNA]</scope>
    <source>
        <strain evidence="14 15">GBMRC 2046</strain>
    </source>
</reference>
<dbReference type="SUPFAM" id="SSF55874">
    <property type="entry name" value="ATPase domain of HSP90 chaperone/DNA topoisomerase II/histidine kinase"/>
    <property type="match status" value="1"/>
</dbReference>
<keyword evidence="10" id="KW-0902">Two-component regulatory system</keyword>
<evidence type="ECO:0000256" key="1">
    <source>
        <dbReference type="ARBA" id="ARBA00000085"/>
    </source>
</evidence>
<comment type="catalytic activity">
    <reaction evidence="1">
        <text>ATP + protein L-histidine = ADP + protein N-phospho-L-histidine.</text>
        <dbReference type="EC" id="2.7.13.3"/>
    </reaction>
</comment>
<dbReference type="SUPFAM" id="SSF55785">
    <property type="entry name" value="PYP-like sensor domain (PAS domain)"/>
    <property type="match status" value="1"/>
</dbReference>
<dbReference type="GO" id="GO:0005524">
    <property type="term" value="F:ATP binding"/>
    <property type="evidence" value="ECO:0007669"/>
    <property type="project" value="UniProtKB-KW"/>
</dbReference>
<keyword evidence="12" id="KW-0812">Transmembrane</keyword>
<evidence type="ECO:0000256" key="12">
    <source>
        <dbReference type="SAM" id="Phobius"/>
    </source>
</evidence>
<dbReference type="Gene3D" id="1.10.287.130">
    <property type="match status" value="1"/>
</dbReference>
<dbReference type="InterPro" id="IPR050351">
    <property type="entry name" value="BphY/WalK/GraS-like"/>
</dbReference>
<dbReference type="Proteomes" id="UP000433101">
    <property type="component" value="Unassembled WGS sequence"/>
</dbReference>
<dbReference type="PANTHER" id="PTHR45453:SF1">
    <property type="entry name" value="PHOSPHATE REGULON SENSOR PROTEIN PHOR"/>
    <property type="match status" value="1"/>
</dbReference>
<name>A0A7X3S8M6_9HYPH</name>
<proteinExistence type="predicted"/>
<dbReference type="Gene3D" id="3.30.450.20">
    <property type="entry name" value="PAS domain"/>
    <property type="match status" value="1"/>
</dbReference>
<evidence type="ECO:0000256" key="9">
    <source>
        <dbReference type="ARBA" id="ARBA00022840"/>
    </source>
</evidence>
<dbReference type="AlphaFoldDB" id="A0A7X3S8M6"/>
<dbReference type="Pfam" id="PF02518">
    <property type="entry name" value="HATPase_c"/>
    <property type="match status" value="1"/>
</dbReference>
<dbReference type="EMBL" id="WUMV01000006">
    <property type="protein sequence ID" value="MXN65983.1"/>
    <property type="molecule type" value="Genomic_DNA"/>
</dbReference>
<dbReference type="GO" id="GO:0000155">
    <property type="term" value="F:phosphorelay sensor kinase activity"/>
    <property type="evidence" value="ECO:0007669"/>
    <property type="project" value="InterPro"/>
</dbReference>